<comment type="caution">
    <text evidence="2">The sequence shown here is derived from an EMBL/GenBank/DDBJ whole genome shotgun (WGS) entry which is preliminary data.</text>
</comment>
<feature type="domain" description="Phage tail lysozyme" evidence="1">
    <location>
        <begin position="5"/>
        <end position="152"/>
    </location>
</feature>
<reference evidence="2 3" key="1">
    <citation type="submission" date="2011-01" db="EMBL/GenBank/DDBJ databases">
        <authorList>
            <person name="Muzny D."/>
            <person name="Qin X."/>
            <person name="Deng J."/>
            <person name="Jiang H."/>
            <person name="Liu Y."/>
            <person name="Qu J."/>
            <person name="Song X.-Z."/>
            <person name="Zhang L."/>
            <person name="Thornton R."/>
            <person name="Coyle M."/>
            <person name="Francisco L."/>
            <person name="Jackson L."/>
            <person name="Javaid M."/>
            <person name="Korchina V."/>
            <person name="Kovar C."/>
            <person name="Mata R."/>
            <person name="Mathew T."/>
            <person name="Ngo R."/>
            <person name="Nguyen L."/>
            <person name="Nguyen N."/>
            <person name="Okwuonu G."/>
            <person name="Ongeri F."/>
            <person name="Pham C."/>
            <person name="Simmons D."/>
            <person name="Wilczek-Boney K."/>
            <person name="Hale W."/>
            <person name="Jakkamsetti A."/>
            <person name="Pham P."/>
            <person name="Ruth R."/>
            <person name="San Lucas F."/>
            <person name="Warren J."/>
            <person name="Zhang J."/>
            <person name="Zhao Z."/>
            <person name="Zhou C."/>
            <person name="Zhu D."/>
            <person name="Lee S."/>
            <person name="Bess C."/>
            <person name="Blankenburg K."/>
            <person name="Forbes L."/>
            <person name="Fu Q."/>
            <person name="Gubbala S."/>
            <person name="Hirani K."/>
            <person name="Jayaseelan J.C."/>
            <person name="Lara F."/>
            <person name="Munidasa M."/>
            <person name="Palculict T."/>
            <person name="Patil S."/>
            <person name="Pu L.-L."/>
            <person name="Saada N."/>
            <person name="Tang L."/>
            <person name="Weissenberger G."/>
            <person name="Zhu Y."/>
            <person name="Hemphill L."/>
            <person name="Shang Y."/>
            <person name="Youmans B."/>
            <person name="Ayvaz T."/>
            <person name="Ross M."/>
            <person name="Santibanez J."/>
            <person name="Aqrawi P."/>
            <person name="Gross S."/>
            <person name="Joshi V."/>
            <person name="Fowler G."/>
            <person name="Nazareth L."/>
            <person name="Reid J."/>
            <person name="Worley K."/>
            <person name="Petrosino J."/>
            <person name="Highlander S."/>
            <person name="Gibbs R."/>
        </authorList>
    </citation>
    <scope>NUCLEOTIDE SEQUENCE [LARGE SCALE GENOMIC DNA]</scope>
    <source>
        <strain evidence="2 3">ATCC 12755</strain>
    </source>
</reference>
<evidence type="ECO:0000259" key="1">
    <source>
        <dbReference type="Pfam" id="PF18013"/>
    </source>
</evidence>
<evidence type="ECO:0000313" key="2">
    <source>
        <dbReference type="EMBL" id="EGC69883.1"/>
    </source>
</evidence>
<evidence type="ECO:0000313" key="3">
    <source>
        <dbReference type="Proteomes" id="UP000004835"/>
    </source>
</evidence>
<dbReference type="EMBL" id="AEWT01000010">
    <property type="protein sequence ID" value="EGC69883.1"/>
    <property type="molecule type" value="Genomic_DNA"/>
</dbReference>
<proteinExistence type="predicted"/>
<dbReference type="InterPro" id="IPR041219">
    <property type="entry name" value="Phage_lysozyme2"/>
</dbReference>
<sequence>MGQKETAKEIWDYFTSKGWTQQAVSGLLGNIQSESGIIADRWESDIVGNMSGGYGLVQWTPATKYINWAKENGLTYQNVISQCKRIEYEVTNNIQWFSNHQRPDLSYISFKDFTELTDVSKAAEYFIAFYEHPLNPNQPARSQQAIYWYNQFKDSIPQIINISTVVECIYWRPSQTTSGQNNAYYFDGTTSKYLDHPDQITIIEQIYKDNYGKSIPTYHFDGNTPWYTRIEQISGKTPVSGALG</sequence>
<accession>F0EII3</accession>
<protein>
    <recommendedName>
        <fullName evidence="1">Phage tail lysozyme domain-containing protein</fullName>
    </recommendedName>
</protein>
<dbReference type="Gene3D" id="1.10.530.10">
    <property type="match status" value="1"/>
</dbReference>
<gene>
    <name evidence="2" type="ORF">HMPREF9087_1271</name>
</gene>
<organism evidence="2 3">
    <name type="scientific">Enterococcus casseliflavus ATCC 12755</name>
    <dbReference type="NCBI Taxonomy" id="888066"/>
    <lineage>
        <taxon>Bacteria</taxon>
        <taxon>Bacillati</taxon>
        <taxon>Bacillota</taxon>
        <taxon>Bacilli</taxon>
        <taxon>Lactobacillales</taxon>
        <taxon>Enterococcaceae</taxon>
        <taxon>Enterococcus</taxon>
    </lineage>
</organism>
<dbReference type="Proteomes" id="UP000004835">
    <property type="component" value="Unassembled WGS sequence"/>
</dbReference>
<dbReference type="Pfam" id="PF18013">
    <property type="entry name" value="Phage_lysozyme2"/>
    <property type="match status" value="1"/>
</dbReference>
<dbReference type="HOGENOM" id="CLU_1203325_0_0_9"/>
<dbReference type="RefSeq" id="WP_005234016.1">
    <property type="nucleotide sequence ID" value="NZ_GL872323.1"/>
</dbReference>
<name>F0EII3_ENTCA</name>
<dbReference type="AlphaFoldDB" id="F0EII3"/>